<dbReference type="EMBL" id="HBHJ01018918">
    <property type="protein sequence ID" value="CAD9693476.1"/>
    <property type="molecule type" value="Transcribed_RNA"/>
</dbReference>
<feature type="compositionally biased region" description="Polar residues" evidence="12">
    <location>
        <begin position="92"/>
        <end position="103"/>
    </location>
</feature>
<evidence type="ECO:0000256" key="5">
    <source>
        <dbReference type="ARBA" id="ARBA00022670"/>
    </source>
</evidence>
<dbReference type="AlphaFoldDB" id="A0A7S2SA43"/>
<organism evidence="14">
    <name type="scientific">Rhizochromulina marina</name>
    <dbReference type="NCBI Taxonomy" id="1034831"/>
    <lineage>
        <taxon>Eukaryota</taxon>
        <taxon>Sar</taxon>
        <taxon>Stramenopiles</taxon>
        <taxon>Ochrophyta</taxon>
        <taxon>Dictyochophyceae</taxon>
        <taxon>Rhizochromulinales</taxon>
        <taxon>Rhizochromulina</taxon>
    </lineage>
</organism>
<dbReference type="PANTHER" id="PTHR22624:SF49">
    <property type="entry name" value="CYSTEINE PROTEASE"/>
    <property type="match status" value="1"/>
</dbReference>
<feature type="compositionally biased region" description="Low complexity" evidence="12">
    <location>
        <begin position="298"/>
        <end position="309"/>
    </location>
</feature>
<comment type="similarity">
    <text evidence="2 11">Belongs to the peptidase C54 family.</text>
</comment>
<comment type="function">
    <text evidence="11">Cysteine protease that plays a key role in autophagy by mediating both proteolytic activation and delipidation of ATG8 family proteins.</text>
</comment>
<dbReference type="PANTHER" id="PTHR22624">
    <property type="entry name" value="CYSTEINE PROTEASE ATG4"/>
    <property type="match status" value="1"/>
</dbReference>
<dbReference type="SUPFAM" id="SSF54001">
    <property type="entry name" value="Cysteine proteinases"/>
    <property type="match status" value="1"/>
</dbReference>
<dbReference type="GO" id="GO:0015031">
    <property type="term" value="P:protein transport"/>
    <property type="evidence" value="ECO:0007669"/>
    <property type="project" value="UniProtKB-KW"/>
</dbReference>
<evidence type="ECO:0000256" key="10">
    <source>
        <dbReference type="ARBA" id="ARBA00029362"/>
    </source>
</evidence>
<dbReference type="GO" id="GO:0000045">
    <property type="term" value="P:autophagosome assembly"/>
    <property type="evidence" value="ECO:0007669"/>
    <property type="project" value="TreeGrafter"/>
</dbReference>
<evidence type="ECO:0000256" key="4">
    <source>
        <dbReference type="ARBA" id="ARBA00022490"/>
    </source>
</evidence>
<evidence type="ECO:0000256" key="3">
    <source>
        <dbReference type="ARBA" id="ARBA00022448"/>
    </source>
</evidence>
<feature type="region of interest" description="Disordered" evidence="12">
    <location>
        <begin position="279"/>
        <end position="312"/>
    </location>
</feature>
<dbReference type="GO" id="GO:0034727">
    <property type="term" value="P:piecemeal microautophagy of the nucleus"/>
    <property type="evidence" value="ECO:0007669"/>
    <property type="project" value="TreeGrafter"/>
</dbReference>
<dbReference type="InterPro" id="IPR005078">
    <property type="entry name" value="Peptidase_C54"/>
</dbReference>
<evidence type="ECO:0000256" key="12">
    <source>
        <dbReference type="SAM" id="MobiDB-lite"/>
    </source>
</evidence>
<protein>
    <recommendedName>
        <fullName evidence="11">Cysteine protease</fullName>
        <ecNumber evidence="11">3.4.22.-</ecNumber>
    </recommendedName>
</protein>
<evidence type="ECO:0000256" key="2">
    <source>
        <dbReference type="ARBA" id="ARBA00010958"/>
    </source>
</evidence>
<keyword evidence="4 11" id="KW-0963">Cytoplasm</keyword>
<evidence type="ECO:0000256" key="7">
    <source>
        <dbReference type="ARBA" id="ARBA00022807"/>
    </source>
</evidence>
<dbReference type="GO" id="GO:0019786">
    <property type="term" value="F:protein-phosphatidylethanolamide deconjugating activity"/>
    <property type="evidence" value="ECO:0007669"/>
    <property type="project" value="InterPro"/>
</dbReference>
<feature type="compositionally biased region" description="Basic and acidic residues" evidence="12">
    <location>
        <begin position="77"/>
        <end position="90"/>
    </location>
</feature>
<evidence type="ECO:0000256" key="9">
    <source>
        <dbReference type="ARBA" id="ARBA00023006"/>
    </source>
</evidence>
<comment type="subcellular location">
    <subcellularLocation>
        <location evidence="1 11">Cytoplasm</location>
    </subcellularLocation>
</comment>
<dbReference type="GO" id="GO:0000423">
    <property type="term" value="P:mitophagy"/>
    <property type="evidence" value="ECO:0007669"/>
    <property type="project" value="TreeGrafter"/>
</dbReference>
<evidence type="ECO:0000256" key="1">
    <source>
        <dbReference type="ARBA" id="ARBA00004496"/>
    </source>
</evidence>
<keyword evidence="7" id="KW-0788">Thiol protease</keyword>
<keyword evidence="6 11" id="KW-0378">Hydrolase</keyword>
<keyword evidence="3" id="KW-0813">Transport</keyword>
<dbReference type="GO" id="GO:0016485">
    <property type="term" value="P:protein processing"/>
    <property type="evidence" value="ECO:0007669"/>
    <property type="project" value="TreeGrafter"/>
</dbReference>
<evidence type="ECO:0000256" key="6">
    <source>
        <dbReference type="ARBA" id="ARBA00022801"/>
    </source>
</evidence>
<dbReference type="Pfam" id="PF03416">
    <property type="entry name" value="Peptidase_C54"/>
    <property type="match status" value="1"/>
</dbReference>
<gene>
    <name evidence="14" type="ORF">RMAR1173_LOCUS12496</name>
</gene>
<evidence type="ECO:0000259" key="13">
    <source>
        <dbReference type="Pfam" id="PF03416"/>
    </source>
</evidence>
<dbReference type="GO" id="GO:0035973">
    <property type="term" value="P:aggrephagy"/>
    <property type="evidence" value="ECO:0007669"/>
    <property type="project" value="TreeGrafter"/>
</dbReference>
<dbReference type="GO" id="GO:0005737">
    <property type="term" value="C:cytoplasm"/>
    <property type="evidence" value="ECO:0007669"/>
    <property type="project" value="UniProtKB-SubCell"/>
</dbReference>
<accession>A0A7S2SA43</accession>
<feature type="region of interest" description="Disordered" evidence="12">
    <location>
        <begin position="77"/>
        <end position="103"/>
    </location>
</feature>
<evidence type="ECO:0000256" key="11">
    <source>
        <dbReference type="RuleBase" id="RU363115"/>
    </source>
</evidence>
<dbReference type="InterPro" id="IPR038765">
    <property type="entry name" value="Papain-like_cys_pep_sf"/>
</dbReference>
<comment type="catalytic activity">
    <reaction evidence="10">
        <text>[protein]-C-terminal L-amino acid-glycyl-phosphatidylethanolamide + H2O = [protein]-C-terminal L-amino acid-glycine + a 1,2-diacyl-sn-glycero-3-phosphoethanolamine</text>
        <dbReference type="Rhea" id="RHEA:67548"/>
        <dbReference type="Rhea" id="RHEA-COMP:17323"/>
        <dbReference type="Rhea" id="RHEA-COMP:17324"/>
        <dbReference type="ChEBI" id="CHEBI:15377"/>
        <dbReference type="ChEBI" id="CHEBI:64612"/>
        <dbReference type="ChEBI" id="CHEBI:172940"/>
        <dbReference type="ChEBI" id="CHEBI:172941"/>
    </reaction>
    <physiologicalReaction direction="left-to-right" evidence="10">
        <dbReference type="Rhea" id="RHEA:67549"/>
    </physiologicalReaction>
</comment>
<sequence length="518" mass="58150">MSTPSFRLAFLPLPSFPCLPGPRRWRGGRSTARPTQAKGGTDKRGASRGWDISLRHPAMDYLEREYIAYEQRMQRHEEVEERQEQRRDQSRWTQRAGSLSSGPVSPPALVWLLGRRYHGLEDASWRGDFSSLIWCSYRRDFPRLAPYRYTTDAGWGCMIRAAQMIMVQGLKVHFLGRGWRVPHKLEDRRRCRAFVDLVSLFVDRPAMEHVYSLHNFTKVGHATVDKLPGEWYGPAAASAVLRDLAAVHRYRLASQLALVVAKNEVVYLDDIDRHCSVASPQDAGEEKDEAHDATVPSEATAEPLDPAAAAGGGEPESLFFDPLLHIPPEPTAPPPSEPVTNPTWDASLLLLIPLRLGLESVPPEHAARILAMLELPQSIGFIGGRPNHAIYFFGHHGNELHGLDPHTTQPTPEVEDEEFPSLEFLASLSCPRPQKLRVDRLDPSLALGFYFRSWEDLNQWHECIEEMAKDGGPMPFRVEMTTPAPAEDPDPLDLTFEDDIEAATGTNPVEDEDGFLLI</sequence>
<keyword evidence="5 11" id="KW-0645">Protease</keyword>
<evidence type="ECO:0000256" key="8">
    <source>
        <dbReference type="ARBA" id="ARBA00022927"/>
    </source>
</evidence>
<keyword evidence="9 11" id="KW-0072">Autophagy</keyword>
<dbReference type="InterPro" id="IPR046792">
    <property type="entry name" value="Peptidase_C54_cat"/>
</dbReference>
<name>A0A7S2SA43_9STRA</name>
<reference evidence="14" key="1">
    <citation type="submission" date="2021-01" db="EMBL/GenBank/DDBJ databases">
        <authorList>
            <person name="Corre E."/>
            <person name="Pelletier E."/>
            <person name="Niang G."/>
            <person name="Scheremetjew M."/>
            <person name="Finn R."/>
            <person name="Kale V."/>
            <person name="Holt S."/>
            <person name="Cochrane G."/>
            <person name="Meng A."/>
            <person name="Brown T."/>
            <person name="Cohen L."/>
        </authorList>
    </citation>
    <scope>NUCLEOTIDE SEQUENCE</scope>
    <source>
        <strain evidence="14">CCMP1243</strain>
    </source>
</reference>
<evidence type="ECO:0000313" key="14">
    <source>
        <dbReference type="EMBL" id="CAD9693476.1"/>
    </source>
</evidence>
<dbReference type="EC" id="3.4.22.-" evidence="11"/>
<keyword evidence="8 11" id="KW-0653">Protein transport</keyword>
<proteinExistence type="inferred from homology"/>
<feature type="domain" description="Peptidase C54 catalytic" evidence="13">
    <location>
        <begin position="125"/>
        <end position="461"/>
    </location>
</feature>
<feature type="region of interest" description="Disordered" evidence="12">
    <location>
        <begin position="21"/>
        <end position="48"/>
    </location>
</feature>
<dbReference type="GO" id="GO:0004197">
    <property type="term" value="F:cysteine-type endopeptidase activity"/>
    <property type="evidence" value="ECO:0007669"/>
    <property type="project" value="TreeGrafter"/>
</dbReference>